<dbReference type="EMBL" id="OW995941">
    <property type="protein sequence ID" value="CAH6577725.1"/>
    <property type="molecule type" value="Genomic_DNA"/>
</dbReference>
<dbReference type="RefSeq" id="WP_230137951.1">
    <property type="nucleotide sequence ID" value="NZ_OW995941.1"/>
</dbReference>
<reference evidence="3" key="1">
    <citation type="submission" date="2022-05" db="EMBL/GenBank/DDBJ databases">
        <authorList>
            <person name="Alioto T."/>
            <person name="Alioto T."/>
            <person name="Gomez Garrido J."/>
        </authorList>
    </citation>
    <scope>NUCLEOTIDE SEQUENCE</scope>
    <source>
        <strain evidence="3">112</strain>
    </source>
</reference>
<evidence type="ECO:0000256" key="1">
    <source>
        <dbReference type="SAM" id="Coils"/>
    </source>
</evidence>
<keyword evidence="2" id="KW-0472">Membrane</keyword>
<name>A0AAD1TRV0_CITFR</name>
<dbReference type="AlphaFoldDB" id="A0AAD1TRV0"/>
<organism evidence="3 4">
    <name type="scientific">Citrobacter freundii</name>
    <dbReference type="NCBI Taxonomy" id="546"/>
    <lineage>
        <taxon>Bacteria</taxon>
        <taxon>Pseudomonadati</taxon>
        <taxon>Pseudomonadota</taxon>
        <taxon>Gammaproteobacteria</taxon>
        <taxon>Enterobacterales</taxon>
        <taxon>Enterobacteriaceae</taxon>
        <taxon>Citrobacter</taxon>
        <taxon>Citrobacter freundii complex</taxon>
    </lineage>
</organism>
<feature type="coiled-coil region" evidence="1">
    <location>
        <begin position="27"/>
        <end position="61"/>
    </location>
</feature>
<keyword evidence="2" id="KW-0812">Transmembrane</keyword>
<gene>
    <name evidence="3" type="ORF">AI2935V1_1590</name>
</gene>
<protein>
    <submittedName>
        <fullName evidence="3">Uncharacterized protein</fullName>
    </submittedName>
</protein>
<accession>A0AAD1TRV0</accession>
<keyword evidence="1" id="KW-0175">Coiled coil</keyword>
<evidence type="ECO:0000313" key="3">
    <source>
        <dbReference type="EMBL" id="CAH6577725.1"/>
    </source>
</evidence>
<dbReference type="Proteomes" id="UP000789647">
    <property type="component" value="Chromosome"/>
</dbReference>
<sequence>MIGLVYFGFIVFAVASIIAMATIGSLIEGLRKNNTENEESISKLQDEVFYLKLEIAKLKSENKTDNHYSRAA</sequence>
<evidence type="ECO:0000256" key="2">
    <source>
        <dbReference type="SAM" id="Phobius"/>
    </source>
</evidence>
<proteinExistence type="predicted"/>
<evidence type="ECO:0000313" key="4">
    <source>
        <dbReference type="Proteomes" id="UP000789647"/>
    </source>
</evidence>
<feature type="transmembrane region" description="Helical" evidence="2">
    <location>
        <begin position="6"/>
        <end position="27"/>
    </location>
</feature>
<keyword evidence="2" id="KW-1133">Transmembrane helix</keyword>